<keyword evidence="2" id="KW-1185">Reference proteome</keyword>
<accession>A0A2T7NM81</accession>
<organism evidence="1 2">
    <name type="scientific">Pomacea canaliculata</name>
    <name type="common">Golden apple snail</name>
    <dbReference type="NCBI Taxonomy" id="400727"/>
    <lineage>
        <taxon>Eukaryota</taxon>
        <taxon>Metazoa</taxon>
        <taxon>Spiralia</taxon>
        <taxon>Lophotrochozoa</taxon>
        <taxon>Mollusca</taxon>
        <taxon>Gastropoda</taxon>
        <taxon>Caenogastropoda</taxon>
        <taxon>Architaenioglossa</taxon>
        <taxon>Ampullarioidea</taxon>
        <taxon>Ampullariidae</taxon>
        <taxon>Pomacea</taxon>
    </lineage>
</organism>
<comment type="caution">
    <text evidence="1">The sequence shown here is derived from an EMBL/GenBank/DDBJ whole genome shotgun (WGS) entry which is preliminary data.</text>
</comment>
<dbReference type="EMBL" id="PZQS01000011">
    <property type="protein sequence ID" value="PVD22280.1"/>
    <property type="molecule type" value="Genomic_DNA"/>
</dbReference>
<dbReference type="Proteomes" id="UP000245119">
    <property type="component" value="Linkage Group LG11"/>
</dbReference>
<gene>
    <name evidence="1" type="ORF">C0Q70_18088</name>
</gene>
<sequence>MVSYTRAFLRAFSDQLTKFMTMALLWIFAVLSILVCSAMPPFGNSFFPGLINGRCSLSEPCRIKIHLHRTSTTTETAEQCRCPPSNPCSSDWEGDASRVITVKHLNDMTMSMMFCSEVQPRILCTDNGTALQLAEVSILPQNVEFFTCTCADSRPLVLDETYIDYDHATHMKYSCPEFKRQCNIQGPNRDECMSTNEDETRTQYPCECPTDTSCDPDRSVRDQTKFFCRDVRQ</sequence>
<name>A0A2T7NM81_POMCA</name>
<evidence type="ECO:0000313" key="1">
    <source>
        <dbReference type="EMBL" id="PVD22280.1"/>
    </source>
</evidence>
<dbReference type="AlphaFoldDB" id="A0A2T7NM81"/>
<reference evidence="1 2" key="1">
    <citation type="submission" date="2018-04" db="EMBL/GenBank/DDBJ databases">
        <title>The genome of golden apple snail Pomacea canaliculata provides insight into stress tolerance and invasive adaptation.</title>
        <authorList>
            <person name="Liu C."/>
            <person name="Liu B."/>
            <person name="Ren Y."/>
            <person name="Zhang Y."/>
            <person name="Wang H."/>
            <person name="Li S."/>
            <person name="Jiang F."/>
            <person name="Yin L."/>
            <person name="Zhang G."/>
            <person name="Qian W."/>
            <person name="Fan W."/>
        </authorList>
    </citation>
    <scope>NUCLEOTIDE SEQUENCE [LARGE SCALE GENOMIC DNA]</scope>
    <source>
        <strain evidence="1">SZHN2017</strain>
        <tissue evidence="1">Muscle</tissue>
    </source>
</reference>
<protein>
    <submittedName>
        <fullName evidence="1">Uncharacterized protein</fullName>
    </submittedName>
</protein>
<dbReference type="OrthoDB" id="6153940at2759"/>
<evidence type="ECO:0000313" key="2">
    <source>
        <dbReference type="Proteomes" id="UP000245119"/>
    </source>
</evidence>
<proteinExistence type="predicted"/>
<dbReference type="Gene3D" id="2.20.20.160">
    <property type="match status" value="1"/>
</dbReference>